<accession>A0ACC3BBG3</accession>
<sequence>MSLIPKPSKLTQFANFTRTSAGLEKTLRLIQAVAQIAAEVAIDRTVAKRWGAAKGQLALTRRFFRFFNFIDCFDRVSSLLGGNGSNEGVLTLLIELARWTCLGGYFLLEDLTILHAMNIHSTTWTWNRSVLEEAYKLWFYALSLSIVGALWSLLQCDERKPSCRNCESYGKACPGYMRPSFPIIFRNENRRVEALVRKSRKKSPLKDEPVAANADTVAASTSLSVDGQDADADGYASPRFPITSPARSPLVRLQRKYMRQPVPRYLDTPWEVQSHCFFMEQYTMPPEVDGSPGPLDSVPMLYSLCQEQTFGPSEIQGDAAGNAPLSCLQAALDAAAFGAFANKARLPELGIQARRRYGQALRELNRALESVDDAIKTETLGAIVMLIIFEDINNERDRLLSTHITGIQYLLKLRGLKQLHDPATRSLFHFAFTQMTIQFLGFNEPLKIDLDWLLVLFTIPHPIYNMMAGVSRAGKYCATATQMLLAASLPRETLTSLLETGERLDLEFSQWYRGMPDEWLPQRIVSPAGSTLLVYPDTTAAGVWNYYRSARIVLQRCLIEVHKRLDPVYMTSSGSPDQDVNLDTPEDVIRDMISSICNTIPFALGDVDYSGHAIRSHGREGTGLKAIQEFALLWPIWSITQCEQATCEQKSLARETLWRLGLSNGIRLGLGLADEKTALGMAPGVA</sequence>
<gene>
    <name evidence="1" type="ORF">N8T08_000411</name>
</gene>
<dbReference type="Proteomes" id="UP001177260">
    <property type="component" value="Unassembled WGS sequence"/>
</dbReference>
<reference evidence="1 2" key="1">
    <citation type="journal article" date="2023" name="ACS Omega">
        <title>Identification of the Neoaspergillic Acid Biosynthesis Gene Cluster by Establishing an In Vitro CRISPR-Ribonucleoprotein Genetic System in Aspergillus melleus.</title>
        <authorList>
            <person name="Yuan B."/>
            <person name="Grau M.F."/>
            <person name="Murata R.M."/>
            <person name="Torok T."/>
            <person name="Venkateswaran K."/>
            <person name="Stajich J.E."/>
            <person name="Wang C.C.C."/>
        </authorList>
    </citation>
    <scope>NUCLEOTIDE SEQUENCE [LARGE SCALE GENOMIC DNA]</scope>
    <source>
        <strain evidence="1 2">IMV 1140</strain>
    </source>
</reference>
<evidence type="ECO:0000313" key="1">
    <source>
        <dbReference type="EMBL" id="KAK1147896.1"/>
    </source>
</evidence>
<name>A0ACC3BBG3_9EURO</name>
<proteinExistence type="predicted"/>
<comment type="caution">
    <text evidence="1">The sequence shown here is derived from an EMBL/GenBank/DDBJ whole genome shotgun (WGS) entry which is preliminary data.</text>
</comment>
<organism evidence="1 2">
    <name type="scientific">Aspergillus melleus</name>
    <dbReference type="NCBI Taxonomy" id="138277"/>
    <lineage>
        <taxon>Eukaryota</taxon>
        <taxon>Fungi</taxon>
        <taxon>Dikarya</taxon>
        <taxon>Ascomycota</taxon>
        <taxon>Pezizomycotina</taxon>
        <taxon>Eurotiomycetes</taxon>
        <taxon>Eurotiomycetidae</taxon>
        <taxon>Eurotiales</taxon>
        <taxon>Aspergillaceae</taxon>
        <taxon>Aspergillus</taxon>
        <taxon>Aspergillus subgen. Circumdati</taxon>
    </lineage>
</organism>
<dbReference type="EMBL" id="JAOPJF010000010">
    <property type="protein sequence ID" value="KAK1147896.1"/>
    <property type="molecule type" value="Genomic_DNA"/>
</dbReference>
<protein>
    <submittedName>
        <fullName evidence="1">Uncharacterized protein</fullName>
    </submittedName>
</protein>
<evidence type="ECO:0000313" key="2">
    <source>
        <dbReference type="Proteomes" id="UP001177260"/>
    </source>
</evidence>
<keyword evidence="2" id="KW-1185">Reference proteome</keyword>